<dbReference type="Proteomes" id="UP001234495">
    <property type="component" value="Unassembled WGS sequence"/>
</dbReference>
<dbReference type="EMBL" id="JAUSUD010000006">
    <property type="protein sequence ID" value="MDQ0230412.1"/>
    <property type="molecule type" value="Genomic_DNA"/>
</dbReference>
<gene>
    <name evidence="3" type="ORF">J2S19_001668</name>
</gene>
<name>A0ABT9ZDS0_9BACI</name>
<keyword evidence="4" id="KW-1185">Reference proteome</keyword>
<protein>
    <submittedName>
        <fullName evidence="3">Cell division protein YceG involved in septum cleavage</fullName>
    </submittedName>
</protein>
<dbReference type="PROSITE" id="PS51782">
    <property type="entry name" value="LYSM"/>
    <property type="match status" value="1"/>
</dbReference>
<keyword evidence="1" id="KW-1133">Transmembrane helix</keyword>
<proteinExistence type="predicted"/>
<comment type="caution">
    <text evidence="3">The sequence shown here is derived from an EMBL/GenBank/DDBJ whole genome shotgun (WGS) entry which is preliminary data.</text>
</comment>
<feature type="domain" description="LysM" evidence="2">
    <location>
        <begin position="37"/>
        <end position="88"/>
    </location>
</feature>
<keyword evidence="1" id="KW-0472">Membrane</keyword>
<sequence>MKISTVAYVFSFFIVFVLMTGALIYTNNSNVNLEQFAKIEISEGDSLWAIAEKYDGFTGYSKQEFIKWVQEKNEINSTTIKPGQYVIVPIEKEHTYQIASE</sequence>
<reference evidence="3 4" key="1">
    <citation type="submission" date="2023-07" db="EMBL/GenBank/DDBJ databases">
        <title>Genomic Encyclopedia of Type Strains, Phase IV (KMG-IV): sequencing the most valuable type-strain genomes for metagenomic binning, comparative biology and taxonomic classification.</title>
        <authorList>
            <person name="Goeker M."/>
        </authorList>
    </citation>
    <scope>NUCLEOTIDE SEQUENCE [LARGE SCALE GENOMIC DNA]</scope>
    <source>
        <strain evidence="3 4">DSM 29005</strain>
    </source>
</reference>
<dbReference type="SMART" id="SM00257">
    <property type="entry name" value="LysM"/>
    <property type="match status" value="1"/>
</dbReference>
<keyword evidence="3" id="KW-0132">Cell division</keyword>
<keyword evidence="3" id="KW-0131">Cell cycle</keyword>
<accession>A0ABT9ZDS0</accession>
<keyword evidence="1" id="KW-0812">Transmembrane</keyword>
<evidence type="ECO:0000313" key="3">
    <source>
        <dbReference type="EMBL" id="MDQ0230412.1"/>
    </source>
</evidence>
<organism evidence="3 4">
    <name type="scientific">Metabacillus malikii</name>
    <dbReference type="NCBI Taxonomy" id="1504265"/>
    <lineage>
        <taxon>Bacteria</taxon>
        <taxon>Bacillati</taxon>
        <taxon>Bacillota</taxon>
        <taxon>Bacilli</taxon>
        <taxon>Bacillales</taxon>
        <taxon>Bacillaceae</taxon>
        <taxon>Metabacillus</taxon>
    </lineage>
</organism>
<dbReference type="GO" id="GO:0051301">
    <property type="term" value="P:cell division"/>
    <property type="evidence" value="ECO:0007669"/>
    <property type="project" value="UniProtKB-KW"/>
</dbReference>
<evidence type="ECO:0000256" key="1">
    <source>
        <dbReference type="SAM" id="Phobius"/>
    </source>
</evidence>
<evidence type="ECO:0000313" key="4">
    <source>
        <dbReference type="Proteomes" id="UP001234495"/>
    </source>
</evidence>
<evidence type="ECO:0000259" key="2">
    <source>
        <dbReference type="PROSITE" id="PS51782"/>
    </source>
</evidence>
<dbReference type="CDD" id="cd00118">
    <property type="entry name" value="LysM"/>
    <property type="match status" value="1"/>
</dbReference>
<feature type="transmembrane region" description="Helical" evidence="1">
    <location>
        <begin position="6"/>
        <end position="25"/>
    </location>
</feature>
<dbReference type="Pfam" id="PF01476">
    <property type="entry name" value="LysM"/>
    <property type="match status" value="1"/>
</dbReference>
<dbReference type="Gene3D" id="3.10.350.10">
    <property type="entry name" value="LysM domain"/>
    <property type="match status" value="1"/>
</dbReference>
<dbReference type="InterPro" id="IPR018392">
    <property type="entry name" value="LysM"/>
</dbReference>
<dbReference type="InterPro" id="IPR036779">
    <property type="entry name" value="LysM_dom_sf"/>
</dbReference>
<dbReference type="SUPFAM" id="SSF54106">
    <property type="entry name" value="LysM domain"/>
    <property type="match status" value="1"/>
</dbReference>
<dbReference type="RefSeq" id="WP_307339658.1">
    <property type="nucleotide sequence ID" value="NZ_JAUSUD010000006.1"/>
</dbReference>